<keyword evidence="3" id="KW-1185">Reference proteome</keyword>
<dbReference type="PaxDb" id="6945-B7QDE1"/>
<dbReference type="EMBL" id="DS912927">
    <property type="protein sequence ID" value="EEC16863.1"/>
    <property type="molecule type" value="Genomic_DNA"/>
</dbReference>
<dbReference type="OrthoDB" id="6476671at2759"/>
<dbReference type="EMBL" id="ABJB010844139">
    <property type="status" value="NOT_ANNOTATED_CDS"/>
    <property type="molecule type" value="Genomic_DNA"/>
</dbReference>
<dbReference type="AlphaFoldDB" id="B7QDE1"/>
<evidence type="ECO:0000313" key="1">
    <source>
        <dbReference type="EMBL" id="EEC16863.1"/>
    </source>
</evidence>
<dbReference type="VEuPathDB" id="VectorBase:ISCI013242"/>
<organism>
    <name type="scientific">Ixodes scapularis</name>
    <name type="common">Black-legged tick</name>
    <name type="synonym">Deer tick</name>
    <dbReference type="NCBI Taxonomy" id="6945"/>
    <lineage>
        <taxon>Eukaryota</taxon>
        <taxon>Metazoa</taxon>
        <taxon>Ecdysozoa</taxon>
        <taxon>Arthropoda</taxon>
        <taxon>Chelicerata</taxon>
        <taxon>Arachnida</taxon>
        <taxon>Acari</taxon>
        <taxon>Parasitiformes</taxon>
        <taxon>Ixodida</taxon>
        <taxon>Ixodoidea</taxon>
        <taxon>Ixodidae</taxon>
        <taxon>Ixodinae</taxon>
        <taxon>Ixodes</taxon>
    </lineage>
</organism>
<dbReference type="Proteomes" id="UP000001555">
    <property type="component" value="Unassembled WGS sequence"/>
</dbReference>
<accession>B7QDE1</accession>
<evidence type="ECO:0000313" key="2">
    <source>
        <dbReference type="EnsemblMetazoa" id="ISCW013242-PA"/>
    </source>
</evidence>
<name>B7QDE1_IXOSC</name>
<reference evidence="1 3" key="1">
    <citation type="submission" date="2008-03" db="EMBL/GenBank/DDBJ databases">
        <title>Annotation of Ixodes scapularis.</title>
        <authorList>
            <consortium name="Ixodes scapularis Genome Project Consortium"/>
            <person name="Caler E."/>
            <person name="Hannick L.I."/>
            <person name="Bidwell S."/>
            <person name="Joardar V."/>
            <person name="Thiagarajan M."/>
            <person name="Amedeo P."/>
            <person name="Galinsky K.J."/>
            <person name="Schobel S."/>
            <person name="Inman J."/>
            <person name="Hostetler J."/>
            <person name="Miller J."/>
            <person name="Hammond M."/>
            <person name="Megy K."/>
            <person name="Lawson D."/>
            <person name="Kodira C."/>
            <person name="Sutton G."/>
            <person name="Meyer J."/>
            <person name="Hill C.A."/>
            <person name="Birren B."/>
            <person name="Nene V."/>
            <person name="Collins F."/>
            <person name="Alarcon-Chaidez F."/>
            <person name="Wikel S."/>
            <person name="Strausberg R."/>
        </authorList>
    </citation>
    <scope>NUCLEOTIDE SEQUENCE [LARGE SCALE GENOMIC DNA]</scope>
    <source>
        <strain evidence="3">Wikel</strain>
        <strain evidence="1">Wikel colony</strain>
    </source>
</reference>
<sequence>MAPMERWRDIIRDPLEIIPKSWNRDPKPSLKDVETSVKEMVADAGMGTVSSTVYPATPCVFKNSQGVLDLLLPSVTTKDTATEEEKQNMLKEMETRLINACTKTADSCFFPRHFYSSRSQLT</sequence>
<dbReference type="VEuPathDB" id="VectorBase:ISCP_009188"/>
<dbReference type="VEuPathDB" id="VectorBase:ISCW013242"/>
<proteinExistence type="predicted"/>
<protein>
    <submittedName>
        <fullName evidence="1 2">Uncharacterized protein</fullName>
    </submittedName>
</protein>
<evidence type="ECO:0000313" key="3">
    <source>
        <dbReference type="Proteomes" id="UP000001555"/>
    </source>
</evidence>
<gene>
    <name evidence="1" type="ORF">IscW_ISCW013242</name>
</gene>
<dbReference type="HOGENOM" id="CLU_2029269_0_0_1"/>
<dbReference type="EnsemblMetazoa" id="ISCW013242-RA">
    <property type="protein sequence ID" value="ISCW013242-PA"/>
    <property type="gene ID" value="ISCW013242"/>
</dbReference>
<reference evidence="2" key="2">
    <citation type="submission" date="2020-05" db="UniProtKB">
        <authorList>
            <consortium name="EnsemblMetazoa"/>
        </authorList>
    </citation>
    <scope>IDENTIFICATION</scope>
    <source>
        <strain evidence="2">wikel</strain>
    </source>
</reference>
<dbReference type="InParanoid" id="B7QDE1"/>